<proteinExistence type="predicted"/>
<reference evidence="3" key="1">
    <citation type="submission" date="2015-02" db="EMBL/GenBank/DDBJ databases">
        <title>Complete Genome Sequencing of Pandoraea vervacti NS15 sp. nov.</title>
        <authorList>
            <person name="Chan K.-G."/>
        </authorList>
    </citation>
    <scope>NUCLEOTIDE SEQUENCE [LARGE SCALE GENOMIC DNA]</scope>
    <source>
        <strain evidence="3">NS15</strain>
    </source>
</reference>
<gene>
    <name evidence="2" type="ORF">UC34_19165</name>
</gene>
<sequence length="84" mass="9187">MEARHGARACSGLRHEARVPEAPSAPGVRARDAPACSNRRALRAWNDARPSERTVRSASTRRWPRGERGNGVRVSSTYAPPQSP</sequence>
<accession>A0ABM5T0Z9</accession>
<name>A0ABM5T0Z9_9BURK</name>
<evidence type="ECO:0000313" key="2">
    <source>
        <dbReference type="EMBL" id="AJP58495.1"/>
    </source>
</evidence>
<protein>
    <submittedName>
        <fullName evidence="2">Uncharacterized protein</fullName>
    </submittedName>
</protein>
<organism evidence="2 3">
    <name type="scientific">Pandoraea vervacti</name>
    <dbReference type="NCBI Taxonomy" id="656178"/>
    <lineage>
        <taxon>Bacteria</taxon>
        <taxon>Pseudomonadati</taxon>
        <taxon>Pseudomonadota</taxon>
        <taxon>Betaproteobacteria</taxon>
        <taxon>Burkholderiales</taxon>
        <taxon>Burkholderiaceae</taxon>
        <taxon>Pandoraea</taxon>
    </lineage>
</organism>
<feature type="region of interest" description="Disordered" evidence="1">
    <location>
        <begin position="1"/>
        <end position="35"/>
    </location>
</feature>
<dbReference type="Proteomes" id="UP000035085">
    <property type="component" value="Chromosome"/>
</dbReference>
<feature type="region of interest" description="Disordered" evidence="1">
    <location>
        <begin position="47"/>
        <end position="84"/>
    </location>
</feature>
<feature type="compositionally biased region" description="Polar residues" evidence="1">
    <location>
        <begin position="73"/>
        <end position="84"/>
    </location>
</feature>
<evidence type="ECO:0000256" key="1">
    <source>
        <dbReference type="SAM" id="MobiDB-lite"/>
    </source>
</evidence>
<dbReference type="EMBL" id="CP010897">
    <property type="protein sequence ID" value="AJP58495.1"/>
    <property type="molecule type" value="Genomic_DNA"/>
</dbReference>
<evidence type="ECO:0000313" key="3">
    <source>
        <dbReference type="Proteomes" id="UP000035085"/>
    </source>
</evidence>
<keyword evidence="3" id="KW-1185">Reference proteome</keyword>